<comment type="caution">
    <text evidence="2">The sequence shown here is derived from an EMBL/GenBank/DDBJ whole genome shotgun (WGS) entry which is preliminary data.</text>
</comment>
<dbReference type="AlphaFoldDB" id="A0A439D7F0"/>
<gene>
    <name evidence="2" type="ORF">EKO27_g4779</name>
</gene>
<dbReference type="Proteomes" id="UP000286045">
    <property type="component" value="Unassembled WGS sequence"/>
</dbReference>
<proteinExistence type="predicted"/>
<feature type="transmembrane region" description="Helical" evidence="1">
    <location>
        <begin position="55"/>
        <end position="77"/>
    </location>
</feature>
<evidence type="ECO:0000313" key="2">
    <source>
        <dbReference type="EMBL" id="RWA10325.1"/>
    </source>
</evidence>
<dbReference type="EMBL" id="RYZI01000118">
    <property type="protein sequence ID" value="RWA10325.1"/>
    <property type="molecule type" value="Genomic_DNA"/>
</dbReference>
<keyword evidence="1" id="KW-0812">Transmembrane</keyword>
<evidence type="ECO:0000256" key="1">
    <source>
        <dbReference type="SAM" id="Phobius"/>
    </source>
</evidence>
<keyword evidence="3" id="KW-1185">Reference proteome</keyword>
<organism evidence="2 3">
    <name type="scientific">Xylaria grammica</name>
    <dbReference type="NCBI Taxonomy" id="363999"/>
    <lineage>
        <taxon>Eukaryota</taxon>
        <taxon>Fungi</taxon>
        <taxon>Dikarya</taxon>
        <taxon>Ascomycota</taxon>
        <taxon>Pezizomycotina</taxon>
        <taxon>Sordariomycetes</taxon>
        <taxon>Xylariomycetidae</taxon>
        <taxon>Xylariales</taxon>
        <taxon>Xylariaceae</taxon>
        <taxon>Xylaria</taxon>
    </lineage>
</organism>
<name>A0A439D7F0_9PEZI</name>
<protein>
    <submittedName>
        <fullName evidence="2">Uncharacterized protein</fullName>
    </submittedName>
</protein>
<accession>A0A439D7F0</accession>
<sequence>MQEEKHGYAPRLLLLRQNTPRSIRLLDDAGQIPPEMRFDVEELLGDFDVSFIDGLWIALVAVEAVIILCVLGYRVLLVGNRKTGMGMVSFSMPAS</sequence>
<evidence type="ECO:0000313" key="3">
    <source>
        <dbReference type="Proteomes" id="UP000286045"/>
    </source>
</evidence>
<keyword evidence="1" id="KW-0472">Membrane</keyword>
<keyword evidence="1" id="KW-1133">Transmembrane helix</keyword>
<reference evidence="2 3" key="1">
    <citation type="submission" date="2018-12" db="EMBL/GenBank/DDBJ databases">
        <title>Draft genome sequence of Xylaria grammica IHI A82.</title>
        <authorList>
            <person name="Buettner E."/>
            <person name="Kellner H."/>
        </authorList>
    </citation>
    <scope>NUCLEOTIDE SEQUENCE [LARGE SCALE GENOMIC DNA]</scope>
    <source>
        <strain evidence="2 3">IHI A82</strain>
    </source>
</reference>